<dbReference type="AlphaFoldDB" id="A0A364K6L1"/>
<evidence type="ECO:0000313" key="2">
    <source>
        <dbReference type="EMBL" id="RAL25918.1"/>
    </source>
</evidence>
<dbReference type="RefSeq" id="WP_113658532.1">
    <property type="nucleotide sequence ID" value="NZ_KZ845665.1"/>
</dbReference>
<evidence type="ECO:0000313" key="3">
    <source>
        <dbReference type="Proteomes" id="UP000251213"/>
    </source>
</evidence>
<dbReference type="InterPro" id="IPR016785">
    <property type="entry name" value="ComGD"/>
</dbReference>
<evidence type="ECO:0000256" key="1">
    <source>
        <dbReference type="SAM" id="Phobius"/>
    </source>
</evidence>
<name>A0A364K6L1_9BACL</name>
<dbReference type="Proteomes" id="UP000251213">
    <property type="component" value="Unassembled WGS sequence"/>
</dbReference>
<organism evidence="2 3">
    <name type="scientific">Thermoflavimicrobium daqui</name>
    <dbReference type="NCBI Taxonomy" id="2137476"/>
    <lineage>
        <taxon>Bacteria</taxon>
        <taxon>Bacillati</taxon>
        <taxon>Bacillota</taxon>
        <taxon>Bacilli</taxon>
        <taxon>Bacillales</taxon>
        <taxon>Thermoactinomycetaceae</taxon>
        <taxon>Thermoflavimicrobium</taxon>
    </lineage>
</organism>
<keyword evidence="1" id="KW-0472">Membrane</keyword>
<accession>A0A364K6L1</accession>
<reference evidence="2 3" key="2">
    <citation type="submission" date="2018-06" db="EMBL/GenBank/DDBJ databases">
        <authorList>
            <person name="Zhirakovskaya E."/>
        </authorList>
    </citation>
    <scope>NUCLEOTIDE SEQUENCE [LARGE SCALE GENOMIC DNA]</scope>
    <source>
        <strain evidence="2 3">FBKL4.011</strain>
    </source>
</reference>
<evidence type="ECO:0008006" key="4">
    <source>
        <dbReference type="Google" id="ProtNLM"/>
    </source>
</evidence>
<sequence length="152" mass="17735">MKKMENKLIQDESGWTLIEIILILFLWGSWLWMVYPTVSHIGDRLEREMLLELLASELQLAQTEAKSRQQEVEVIHSAKKIQIVQAERSIRLVELPKQYQLKSNYPKQRIVFRKTGQVRGGTMKLFQGKHMVGMIKIQVASGRSKVEWEGNE</sequence>
<dbReference type="EMBL" id="QJKK01000003">
    <property type="protein sequence ID" value="RAL25918.1"/>
    <property type="molecule type" value="Genomic_DNA"/>
</dbReference>
<gene>
    <name evidence="2" type="ORF">DL897_07530</name>
</gene>
<keyword evidence="3" id="KW-1185">Reference proteome</keyword>
<keyword evidence="1" id="KW-0812">Transmembrane</keyword>
<dbReference type="PIRSF" id="PIRSF021292">
    <property type="entry name" value="Competence_ComGD"/>
    <property type="match status" value="1"/>
</dbReference>
<proteinExistence type="predicted"/>
<dbReference type="OrthoDB" id="2990208at2"/>
<dbReference type="GO" id="GO:0030420">
    <property type="term" value="P:establishment of competence for transformation"/>
    <property type="evidence" value="ECO:0007669"/>
    <property type="project" value="InterPro"/>
</dbReference>
<keyword evidence="1" id="KW-1133">Transmembrane helix</keyword>
<feature type="transmembrane region" description="Helical" evidence="1">
    <location>
        <begin position="12"/>
        <end position="35"/>
    </location>
</feature>
<comment type="caution">
    <text evidence="2">The sequence shown here is derived from an EMBL/GenBank/DDBJ whole genome shotgun (WGS) entry which is preliminary data.</text>
</comment>
<protein>
    <recommendedName>
        <fullName evidence="4">Prepilin-type N-terminal cleavage/methylation domain-containing protein</fullName>
    </recommendedName>
</protein>
<reference evidence="2 3" key="1">
    <citation type="submission" date="2018-06" db="EMBL/GenBank/DDBJ databases">
        <title>Thermoflavimicrobium daqus sp. nov., a thermophilic microbe isolated from Moutai-flavour Daqu.</title>
        <authorList>
            <person name="Wang X."/>
            <person name="Zhou H."/>
        </authorList>
    </citation>
    <scope>NUCLEOTIDE SEQUENCE [LARGE SCALE GENOMIC DNA]</scope>
    <source>
        <strain evidence="2 3">FBKL4.011</strain>
    </source>
</reference>